<comment type="caution">
    <text evidence="1">The sequence shown here is derived from an EMBL/GenBank/DDBJ whole genome shotgun (WGS) entry which is preliminary data.</text>
</comment>
<proteinExistence type="predicted"/>
<evidence type="ECO:0000313" key="1">
    <source>
        <dbReference type="EMBL" id="KAL1247179.1"/>
    </source>
</evidence>
<keyword evidence="2" id="KW-1185">Reference proteome</keyword>
<protein>
    <submittedName>
        <fullName evidence="1">Uncharacterized protein</fullName>
    </submittedName>
</protein>
<organism evidence="1 2">
    <name type="scientific">Cirrhinus molitorella</name>
    <name type="common">mud carp</name>
    <dbReference type="NCBI Taxonomy" id="172907"/>
    <lineage>
        <taxon>Eukaryota</taxon>
        <taxon>Metazoa</taxon>
        <taxon>Chordata</taxon>
        <taxon>Craniata</taxon>
        <taxon>Vertebrata</taxon>
        <taxon>Euteleostomi</taxon>
        <taxon>Actinopterygii</taxon>
        <taxon>Neopterygii</taxon>
        <taxon>Teleostei</taxon>
        <taxon>Ostariophysi</taxon>
        <taxon>Cypriniformes</taxon>
        <taxon>Cyprinidae</taxon>
        <taxon>Labeoninae</taxon>
        <taxon>Labeonini</taxon>
        <taxon>Cirrhinus</taxon>
    </lineage>
</organism>
<dbReference type="EMBL" id="JAYMGO010000025">
    <property type="protein sequence ID" value="KAL1247179.1"/>
    <property type="molecule type" value="Genomic_DNA"/>
</dbReference>
<accession>A0ABR3L601</accession>
<sequence length="74" mass="8261">MCISEQEKSVFVIYYDFTPHKPQIPMQECAQTVLISHSSPPKISDLAVNLTLTALQSLPQTNAEIEVLLFDVVV</sequence>
<dbReference type="Proteomes" id="UP001558613">
    <property type="component" value="Unassembled WGS sequence"/>
</dbReference>
<reference evidence="1 2" key="1">
    <citation type="submission" date="2023-09" db="EMBL/GenBank/DDBJ databases">
        <authorList>
            <person name="Wang M."/>
        </authorList>
    </citation>
    <scope>NUCLEOTIDE SEQUENCE [LARGE SCALE GENOMIC DNA]</scope>
    <source>
        <strain evidence="1">GT-2023</strain>
        <tissue evidence="1">Liver</tissue>
    </source>
</reference>
<evidence type="ECO:0000313" key="2">
    <source>
        <dbReference type="Proteomes" id="UP001558613"/>
    </source>
</evidence>
<name>A0ABR3L601_9TELE</name>
<gene>
    <name evidence="1" type="ORF">QQF64_022555</name>
</gene>